<dbReference type="InterPro" id="IPR001680">
    <property type="entry name" value="WD40_rpt"/>
</dbReference>
<keyword evidence="2" id="KW-0677">Repeat</keyword>
<dbReference type="SUPFAM" id="SSF50978">
    <property type="entry name" value="WD40 repeat-like"/>
    <property type="match status" value="1"/>
</dbReference>
<dbReference type="Gene3D" id="2.130.10.10">
    <property type="entry name" value="YVTN repeat-like/Quinoprotein amine dehydrogenase"/>
    <property type="match status" value="2"/>
</dbReference>
<dbReference type="EMBL" id="JAIWYP010000007">
    <property type="protein sequence ID" value="KAH3792816.1"/>
    <property type="molecule type" value="Genomic_DNA"/>
</dbReference>
<feature type="repeat" description="WD" evidence="3">
    <location>
        <begin position="268"/>
        <end position="311"/>
    </location>
</feature>
<proteinExistence type="predicted"/>
<organism evidence="5 6">
    <name type="scientific">Dreissena polymorpha</name>
    <name type="common">Zebra mussel</name>
    <name type="synonym">Mytilus polymorpha</name>
    <dbReference type="NCBI Taxonomy" id="45954"/>
    <lineage>
        <taxon>Eukaryota</taxon>
        <taxon>Metazoa</taxon>
        <taxon>Spiralia</taxon>
        <taxon>Lophotrochozoa</taxon>
        <taxon>Mollusca</taxon>
        <taxon>Bivalvia</taxon>
        <taxon>Autobranchia</taxon>
        <taxon>Heteroconchia</taxon>
        <taxon>Euheterodonta</taxon>
        <taxon>Imparidentia</taxon>
        <taxon>Neoheterodontei</taxon>
        <taxon>Myida</taxon>
        <taxon>Dreissenoidea</taxon>
        <taxon>Dreissenidae</taxon>
        <taxon>Dreissena</taxon>
    </lineage>
</organism>
<comment type="caution">
    <text evidence="5">The sequence shown here is derived from an EMBL/GenBank/DDBJ whole genome shotgun (WGS) entry which is preliminary data.</text>
</comment>
<keyword evidence="6" id="KW-1185">Reference proteome</keyword>
<gene>
    <name evidence="5" type="ORF">DPMN_146315</name>
</gene>
<feature type="repeat" description="WD" evidence="3">
    <location>
        <begin position="95"/>
        <end position="136"/>
    </location>
</feature>
<feature type="region of interest" description="Disordered" evidence="4">
    <location>
        <begin position="1"/>
        <end position="57"/>
    </location>
</feature>
<evidence type="ECO:0000256" key="3">
    <source>
        <dbReference type="PROSITE-ProRule" id="PRU00221"/>
    </source>
</evidence>
<dbReference type="CDD" id="cd00200">
    <property type="entry name" value="WD40"/>
    <property type="match status" value="1"/>
</dbReference>
<dbReference type="SMART" id="SM00320">
    <property type="entry name" value="WD40"/>
    <property type="match status" value="6"/>
</dbReference>
<evidence type="ECO:0000313" key="5">
    <source>
        <dbReference type="EMBL" id="KAH3792816.1"/>
    </source>
</evidence>
<dbReference type="PANTHER" id="PTHR19869">
    <property type="entry name" value="SPERMATID WD-REPEAT PROTEIN"/>
    <property type="match status" value="1"/>
</dbReference>
<evidence type="ECO:0000256" key="4">
    <source>
        <dbReference type="SAM" id="MobiDB-lite"/>
    </source>
</evidence>
<evidence type="ECO:0008006" key="7">
    <source>
        <dbReference type="Google" id="ProtNLM"/>
    </source>
</evidence>
<dbReference type="PROSITE" id="PS50082">
    <property type="entry name" value="WD_REPEATS_2"/>
    <property type="match status" value="3"/>
</dbReference>
<name>A0A9D4IYB1_DREPO</name>
<evidence type="ECO:0000256" key="2">
    <source>
        <dbReference type="ARBA" id="ARBA00022737"/>
    </source>
</evidence>
<dbReference type="PROSITE" id="PS50294">
    <property type="entry name" value="WD_REPEATS_REGION"/>
    <property type="match status" value="1"/>
</dbReference>
<dbReference type="InterPro" id="IPR019775">
    <property type="entry name" value="WD40_repeat_CS"/>
</dbReference>
<dbReference type="Pfam" id="PF00400">
    <property type="entry name" value="WD40"/>
    <property type="match status" value="4"/>
</dbReference>
<dbReference type="PRINTS" id="PR00320">
    <property type="entry name" value="GPROTEINBRPT"/>
</dbReference>
<dbReference type="Proteomes" id="UP000828390">
    <property type="component" value="Unassembled WGS sequence"/>
</dbReference>
<reference evidence="5" key="1">
    <citation type="journal article" date="2019" name="bioRxiv">
        <title>The Genome of the Zebra Mussel, Dreissena polymorpha: A Resource for Invasive Species Research.</title>
        <authorList>
            <person name="McCartney M.A."/>
            <person name="Auch B."/>
            <person name="Kono T."/>
            <person name="Mallez S."/>
            <person name="Zhang Y."/>
            <person name="Obille A."/>
            <person name="Becker A."/>
            <person name="Abrahante J.E."/>
            <person name="Garbe J."/>
            <person name="Badalamenti J.P."/>
            <person name="Herman A."/>
            <person name="Mangelson H."/>
            <person name="Liachko I."/>
            <person name="Sullivan S."/>
            <person name="Sone E.D."/>
            <person name="Koren S."/>
            <person name="Silverstein K.A.T."/>
            <person name="Beckman K.B."/>
            <person name="Gohl D.M."/>
        </authorList>
    </citation>
    <scope>NUCLEOTIDE SEQUENCE</scope>
    <source>
        <strain evidence="5">Duluth1</strain>
        <tissue evidence="5">Whole animal</tissue>
    </source>
</reference>
<sequence length="358" mass="40244">MGKLFSKQKSSKHQAQGFDSLDNTSPSGNSFGNKHSSRMERYHDSSPQSQTKHSPIHSDAVVSLSKIQPGLCVSGSKDKSVVLYDYHNHRIEDRWTGHDREITKVCYGMHCQGVFSASRDQTVKLWKRGNANPMREYIGHTLVVMSIHTNKDNSFLCSGSRDNTLKLWDVETGECLRENRISRNLVTDVKFVPESQLLVQTGEDKEVRLFDTRTMSVSHNFPRKQYIQMCCDVSPDGRYCLTCSNGFGGNGCEATLWDLRALKILHEFHGHTEAVEACIFLPFSGCSLVATSSRDCSVRVWDKNSRECIATRTISCSGPLTSLIAYEDNSICVSSFNEGIHQLQFLPNQSKLVPKSQF</sequence>
<dbReference type="PROSITE" id="PS00678">
    <property type="entry name" value="WD_REPEATS_1"/>
    <property type="match status" value="1"/>
</dbReference>
<dbReference type="PANTHER" id="PTHR19869:SF1">
    <property type="entry name" value="WD REPEAT-CONTAINING PROTEIN 31"/>
    <property type="match status" value="1"/>
</dbReference>
<dbReference type="InterPro" id="IPR036322">
    <property type="entry name" value="WD40_repeat_dom_sf"/>
</dbReference>
<dbReference type="OrthoDB" id="6262491at2759"/>
<dbReference type="InterPro" id="IPR040066">
    <property type="entry name" value="WDR31"/>
</dbReference>
<feature type="repeat" description="WD" evidence="3">
    <location>
        <begin position="137"/>
        <end position="178"/>
    </location>
</feature>
<reference evidence="5" key="2">
    <citation type="submission" date="2020-11" db="EMBL/GenBank/DDBJ databases">
        <authorList>
            <person name="McCartney M.A."/>
            <person name="Auch B."/>
            <person name="Kono T."/>
            <person name="Mallez S."/>
            <person name="Becker A."/>
            <person name="Gohl D.M."/>
            <person name="Silverstein K.A.T."/>
            <person name="Koren S."/>
            <person name="Bechman K.B."/>
            <person name="Herman A."/>
            <person name="Abrahante J.E."/>
            <person name="Garbe J."/>
        </authorList>
    </citation>
    <scope>NUCLEOTIDE SEQUENCE</scope>
    <source>
        <strain evidence="5">Duluth1</strain>
        <tissue evidence="5">Whole animal</tissue>
    </source>
</reference>
<dbReference type="AlphaFoldDB" id="A0A9D4IYB1"/>
<protein>
    <recommendedName>
        <fullName evidence="7">WD repeat domain 31</fullName>
    </recommendedName>
</protein>
<dbReference type="InterPro" id="IPR015943">
    <property type="entry name" value="WD40/YVTN_repeat-like_dom_sf"/>
</dbReference>
<feature type="compositionally biased region" description="Polar residues" evidence="4">
    <location>
        <begin position="21"/>
        <end position="34"/>
    </location>
</feature>
<evidence type="ECO:0000256" key="1">
    <source>
        <dbReference type="ARBA" id="ARBA00022574"/>
    </source>
</evidence>
<dbReference type="InterPro" id="IPR020472">
    <property type="entry name" value="WD40_PAC1"/>
</dbReference>
<accession>A0A9D4IYB1</accession>
<keyword evidence="1 3" id="KW-0853">WD repeat</keyword>
<evidence type="ECO:0000313" key="6">
    <source>
        <dbReference type="Proteomes" id="UP000828390"/>
    </source>
</evidence>